<sequence length="215" mass="24765">MRGEGVDTKTPGPAHLRSRSPPSPRIRETIVAAGNFLRSETLEIEKERRIRRLSRLLLKSLYSAAKETRDRSEKKISSFSQTNKLVGTKAENPVYRERMGRICISPELIAKRTLFAIIVGPLSLYFQLRNINLHKSPLRNRERRCKKEKRIPGVFRCFNRRATASYYALERRQAGLLRQCERTCLMLSLLYGIIKRGSPGTGKWGTRVSLRPIVR</sequence>
<feature type="region of interest" description="Disordered" evidence="1">
    <location>
        <begin position="1"/>
        <end position="24"/>
    </location>
</feature>
<reference evidence="2 3" key="1">
    <citation type="submission" date="2023-03" db="EMBL/GenBank/DDBJ databases">
        <title>High recombination rates correlate with genetic variation in Cardiocondyla obscurior ants.</title>
        <authorList>
            <person name="Errbii M."/>
        </authorList>
    </citation>
    <scope>NUCLEOTIDE SEQUENCE [LARGE SCALE GENOMIC DNA]</scope>
    <source>
        <strain evidence="2">Alpha-2009</strain>
        <tissue evidence="2">Whole body</tissue>
    </source>
</reference>
<protein>
    <recommendedName>
        <fullName evidence="4">Ribosomal protein S7</fullName>
    </recommendedName>
</protein>
<dbReference type="AlphaFoldDB" id="A0AAW2FM85"/>
<organism evidence="2 3">
    <name type="scientific">Cardiocondyla obscurior</name>
    <dbReference type="NCBI Taxonomy" id="286306"/>
    <lineage>
        <taxon>Eukaryota</taxon>
        <taxon>Metazoa</taxon>
        <taxon>Ecdysozoa</taxon>
        <taxon>Arthropoda</taxon>
        <taxon>Hexapoda</taxon>
        <taxon>Insecta</taxon>
        <taxon>Pterygota</taxon>
        <taxon>Neoptera</taxon>
        <taxon>Endopterygota</taxon>
        <taxon>Hymenoptera</taxon>
        <taxon>Apocrita</taxon>
        <taxon>Aculeata</taxon>
        <taxon>Formicoidea</taxon>
        <taxon>Formicidae</taxon>
        <taxon>Myrmicinae</taxon>
        <taxon>Cardiocondyla</taxon>
    </lineage>
</organism>
<keyword evidence="3" id="KW-1185">Reference proteome</keyword>
<evidence type="ECO:0000313" key="3">
    <source>
        <dbReference type="Proteomes" id="UP001430953"/>
    </source>
</evidence>
<comment type="caution">
    <text evidence="2">The sequence shown here is derived from an EMBL/GenBank/DDBJ whole genome shotgun (WGS) entry which is preliminary data.</text>
</comment>
<evidence type="ECO:0000256" key="1">
    <source>
        <dbReference type="SAM" id="MobiDB-lite"/>
    </source>
</evidence>
<dbReference type="Proteomes" id="UP001430953">
    <property type="component" value="Unassembled WGS sequence"/>
</dbReference>
<evidence type="ECO:0008006" key="4">
    <source>
        <dbReference type="Google" id="ProtNLM"/>
    </source>
</evidence>
<proteinExistence type="predicted"/>
<accession>A0AAW2FM85</accession>
<dbReference type="EMBL" id="JADYXP020000010">
    <property type="protein sequence ID" value="KAL0115032.1"/>
    <property type="molecule type" value="Genomic_DNA"/>
</dbReference>
<evidence type="ECO:0000313" key="2">
    <source>
        <dbReference type="EMBL" id="KAL0115032.1"/>
    </source>
</evidence>
<gene>
    <name evidence="2" type="ORF">PUN28_010532</name>
</gene>
<name>A0AAW2FM85_9HYME</name>